<dbReference type="EMBL" id="JAUQUB010000001">
    <property type="protein sequence ID" value="MDO7882551.1"/>
    <property type="molecule type" value="Genomic_DNA"/>
</dbReference>
<evidence type="ECO:0000313" key="2">
    <source>
        <dbReference type="EMBL" id="MDO7882551.1"/>
    </source>
</evidence>
<evidence type="ECO:0000313" key="3">
    <source>
        <dbReference type="Proteomes" id="UP001241072"/>
    </source>
</evidence>
<feature type="compositionally biased region" description="Basic and acidic residues" evidence="1">
    <location>
        <begin position="206"/>
        <end position="215"/>
    </location>
</feature>
<sequence>MSDTVAMPPVDAPFVTGSSAPPPPPTSPGWSAAATAIHGIQQIPRPILVSLSPAGFSSIAIDFRHQEFVWATPLEEFPEHPSDVAVGTYPIEMDSPRLAGQTVGVDALLWLIGLHSYPGQRASWLRPGDKYRLKWWPDFDHLPATPEQVRIVKASVKGLMTVEKLATVAKCDVGDAYSVINALSLMGALRRVEGKGGSPTQPMPEGKYDLPDRQRGGRHVKRGG</sequence>
<evidence type="ECO:0000256" key="1">
    <source>
        <dbReference type="SAM" id="MobiDB-lite"/>
    </source>
</evidence>
<keyword evidence="3" id="KW-1185">Reference proteome</keyword>
<comment type="caution">
    <text evidence="2">The sequence shown here is derived from an EMBL/GenBank/DDBJ whole genome shotgun (WGS) entry which is preliminary data.</text>
</comment>
<reference evidence="2 3" key="1">
    <citation type="submission" date="2023-07" db="EMBL/GenBank/DDBJ databases">
        <title>Protaetiibacter sp. nov WY-16 isolated from soil.</title>
        <authorList>
            <person name="Liu B."/>
            <person name="Wan Y."/>
        </authorList>
    </citation>
    <scope>NUCLEOTIDE SEQUENCE [LARGE SCALE GENOMIC DNA]</scope>
    <source>
        <strain evidence="2 3">WY-16</strain>
    </source>
</reference>
<accession>A0ABT9BRY3</accession>
<dbReference type="RefSeq" id="WP_305002925.1">
    <property type="nucleotide sequence ID" value="NZ_JAUQUB010000001.1"/>
</dbReference>
<feature type="region of interest" description="Disordered" evidence="1">
    <location>
        <begin position="193"/>
        <end position="224"/>
    </location>
</feature>
<organism evidence="2 3">
    <name type="scientific">Antiquaquibacter soli</name>
    <dbReference type="NCBI Taxonomy" id="3064523"/>
    <lineage>
        <taxon>Bacteria</taxon>
        <taxon>Bacillati</taxon>
        <taxon>Actinomycetota</taxon>
        <taxon>Actinomycetes</taxon>
        <taxon>Micrococcales</taxon>
        <taxon>Microbacteriaceae</taxon>
        <taxon>Antiquaquibacter</taxon>
    </lineage>
</organism>
<gene>
    <name evidence="2" type="ORF">Q5716_09975</name>
</gene>
<protein>
    <submittedName>
        <fullName evidence="2">Uncharacterized protein</fullName>
    </submittedName>
</protein>
<proteinExistence type="predicted"/>
<dbReference type="Proteomes" id="UP001241072">
    <property type="component" value="Unassembled WGS sequence"/>
</dbReference>
<feature type="region of interest" description="Disordered" evidence="1">
    <location>
        <begin position="1"/>
        <end position="31"/>
    </location>
</feature>
<name>A0ABT9BRY3_9MICO</name>